<evidence type="ECO:0000313" key="2">
    <source>
        <dbReference type="Proteomes" id="UP000033876"/>
    </source>
</evidence>
<dbReference type="AlphaFoldDB" id="A0A0G0JF10"/>
<gene>
    <name evidence="1" type="ORF">US50_C0017G0015</name>
</gene>
<proteinExistence type="predicted"/>
<name>A0A0G0JF10_9BACT</name>
<reference evidence="1 2" key="1">
    <citation type="journal article" date="2015" name="Nature">
        <title>rRNA introns, odd ribosomes, and small enigmatic genomes across a large radiation of phyla.</title>
        <authorList>
            <person name="Brown C.T."/>
            <person name="Hug L.A."/>
            <person name="Thomas B.C."/>
            <person name="Sharon I."/>
            <person name="Castelle C.J."/>
            <person name="Singh A."/>
            <person name="Wilkins M.J."/>
            <person name="Williams K.H."/>
            <person name="Banfield J.F."/>
        </authorList>
    </citation>
    <scope>NUCLEOTIDE SEQUENCE [LARGE SCALE GENOMIC DNA]</scope>
</reference>
<sequence>MKKKRCVLLASTELNPVVMLALTTAEIFANHEVIGRRSPTIAFLANGKIRKNELRQKNVYSIGWPTAAYCGFGENIRQTKGYLLETVSRDLKFSSVPFIKMILEDETKRHMLEVDMEEICKKFQNKPHRATRFAIEEIVLKIPTYLSQTSDKKNEQKEIQLHPIKRVIEEKTLIMA</sequence>
<dbReference type="EMBL" id="LBTF01000017">
    <property type="protein sequence ID" value="KKQ35354.1"/>
    <property type="molecule type" value="Genomic_DNA"/>
</dbReference>
<evidence type="ECO:0000313" key="1">
    <source>
        <dbReference type="EMBL" id="KKQ35354.1"/>
    </source>
</evidence>
<comment type="caution">
    <text evidence="1">The sequence shown here is derived from an EMBL/GenBank/DDBJ whole genome shotgun (WGS) entry which is preliminary data.</text>
</comment>
<protein>
    <submittedName>
        <fullName evidence="1">Uncharacterized protein</fullName>
    </submittedName>
</protein>
<accession>A0A0G0JF10</accession>
<dbReference type="Proteomes" id="UP000033876">
    <property type="component" value="Unassembled WGS sequence"/>
</dbReference>
<organism evidence="1 2">
    <name type="scientific">Candidatus Nomurabacteria bacterium GW2011_GWB1_37_5</name>
    <dbReference type="NCBI Taxonomy" id="1618742"/>
    <lineage>
        <taxon>Bacteria</taxon>
        <taxon>Candidatus Nomuraibacteriota</taxon>
    </lineage>
</organism>